<dbReference type="Proteomes" id="UP001055025">
    <property type="component" value="Unassembled WGS sequence"/>
</dbReference>
<dbReference type="EMBL" id="BQKC01000001">
    <property type="protein sequence ID" value="GJM54509.1"/>
    <property type="molecule type" value="Genomic_DNA"/>
</dbReference>
<accession>A0AAV5B1B5</accession>
<dbReference type="AlphaFoldDB" id="A0AAV5B1B5"/>
<organism evidence="1 2">
    <name type="scientific">Granulimonas faecalis</name>
    <dbReference type="NCBI Taxonomy" id="2894155"/>
    <lineage>
        <taxon>Bacteria</taxon>
        <taxon>Bacillati</taxon>
        <taxon>Actinomycetota</taxon>
        <taxon>Coriobacteriia</taxon>
        <taxon>Coriobacteriales</taxon>
        <taxon>Kribbibacteriaceae</taxon>
        <taxon>Granulimonas</taxon>
    </lineage>
</organism>
<reference evidence="1" key="1">
    <citation type="journal article" date="2022" name="Int. J. Syst. Evol. Microbiol.">
        <title>Granulimonas faecalis gen. nov., sp. nov., and Leptogranulimonas caecicola gen. nov., sp. nov., novel lactate-producing Atopobiaceae bacteria isolated from mouse intestines, and an emended description of the family Atopobiaceae.</title>
        <authorList>
            <person name="Morinaga K."/>
            <person name="Kusada H."/>
            <person name="Sakamoto S."/>
            <person name="Murakami T."/>
            <person name="Toyoda A."/>
            <person name="Mori H."/>
            <person name="Meng X.Y."/>
            <person name="Takashino M."/>
            <person name="Murotomi K."/>
            <person name="Tamaki H."/>
        </authorList>
    </citation>
    <scope>NUCLEOTIDE SEQUENCE</scope>
    <source>
        <strain evidence="1">OPF53</strain>
    </source>
</reference>
<evidence type="ECO:0000313" key="2">
    <source>
        <dbReference type="Proteomes" id="UP001055025"/>
    </source>
</evidence>
<dbReference type="RefSeq" id="WP_204829137.1">
    <property type="nucleotide sequence ID" value="NZ_BQKC01000001.1"/>
</dbReference>
<evidence type="ECO:0000313" key="1">
    <source>
        <dbReference type="EMBL" id="GJM54509.1"/>
    </source>
</evidence>
<keyword evidence="2" id="KW-1185">Reference proteome</keyword>
<name>A0AAV5B1B5_9ACTN</name>
<protein>
    <submittedName>
        <fullName evidence="1">Uncharacterized protein</fullName>
    </submittedName>
</protein>
<proteinExistence type="predicted"/>
<sequence length="130" mass="13794">MADDERDRSGGVYLSRVTWPAAEGVDEGRFLVHGADAAAFFRAPARGILSWGAEPMPFKAHAVEGGAVLSGPAVEAAAGELAGVGSLALFRHIGDGRYEGRVLHRDDEIEAASETSGMGPVRTSWWMRIT</sequence>
<gene>
    <name evidence="1" type="ORF">ATOP_01640</name>
</gene>
<comment type="caution">
    <text evidence="1">The sequence shown here is derived from an EMBL/GenBank/DDBJ whole genome shotgun (WGS) entry which is preliminary data.</text>
</comment>